<comment type="caution">
    <text evidence="2">The sequence shown here is derived from an EMBL/GenBank/DDBJ whole genome shotgun (WGS) entry which is preliminary data.</text>
</comment>
<evidence type="ECO:0000313" key="3">
    <source>
        <dbReference type="Proteomes" id="UP001202328"/>
    </source>
</evidence>
<dbReference type="PANTHER" id="PTHR46328">
    <property type="entry name" value="FAR-RED IMPAIRED RESPONSIVE (FAR1) FAMILY PROTEIN-RELATED"/>
    <property type="match status" value="1"/>
</dbReference>
<evidence type="ECO:0000259" key="1">
    <source>
        <dbReference type="Pfam" id="PF03101"/>
    </source>
</evidence>
<proteinExistence type="predicted"/>
<name>A0AAD4SHL5_9MAGN</name>
<sequence length="159" mass="18201">MRSLLQRNKITKRKHLSLTCTTGRVMVLIESYSFPEDKGESDDSFITDDVSENVNITDGVPKIGMEFDSEQQAYDYNNRYARSVGFSISRSSSTHRKDKTISRRVLQCSNAGMYKKHPRGSPVKPRLHSRTGCQAKLVVKLQSDNIKYSIEEFVEDHNH</sequence>
<organism evidence="2 3">
    <name type="scientific">Papaver atlanticum</name>
    <dbReference type="NCBI Taxonomy" id="357466"/>
    <lineage>
        <taxon>Eukaryota</taxon>
        <taxon>Viridiplantae</taxon>
        <taxon>Streptophyta</taxon>
        <taxon>Embryophyta</taxon>
        <taxon>Tracheophyta</taxon>
        <taxon>Spermatophyta</taxon>
        <taxon>Magnoliopsida</taxon>
        <taxon>Ranunculales</taxon>
        <taxon>Papaveraceae</taxon>
        <taxon>Papaveroideae</taxon>
        <taxon>Papaver</taxon>
    </lineage>
</organism>
<dbReference type="PANTHER" id="PTHR46328:SF34">
    <property type="entry name" value="PROTEIN FAR1-RELATED SEQUENCE 5-LIKE"/>
    <property type="match status" value="1"/>
</dbReference>
<dbReference type="InterPro" id="IPR004330">
    <property type="entry name" value="FAR1_DNA_bnd_dom"/>
</dbReference>
<evidence type="ECO:0000313" key="2">
    <source>
        <dbReference type="EMBL" id="KAI3907782.1"/>
    </source>
</evidence>
<protein>
    <recommendedName>
        <fullName evidence="1">FAR1 domain-containing protein</fullName>
    </recommendedName>
</protein>
<dbReference type="Proteomes" id="UP001202328">
    <property type="component" value="Unassembled WGS sequence"/>
</dbReference>
<dbReference type="Pfam" id="PF03101">
    <property type="entry name" value="FAR1"/>
    <property type="match status" value="1"/>
</dbReference>
<gene>
    <name evidence="2" type="ORF">MKW98_008459</name>
</gene>
<accession>A0AAD4SHL5</accession>
<reference evidence="2" key="1">
    <citation type="submission" date="2022-04" db="EMBL/GenBank/DDBJ databases">
        <title>A functionally conserved STORR gene fusion in Papaver species that diverged 16.8 million years ago.</title>
        <authorList>
            <person name="Catania T."/>
        </authorList>
    </citation>
    <scope>NUCLEOTIDE SEQUENCE</scope>
    <source>
        <strain evidence="2">S-188037</strain>
    </source>
</reference>
<feature type="domain" description="FAR1" evidence="1">
    <location>
        <begin position="76"/>
        <end position="159"/>
    </location>
</feature>
<dbReference type="EMBL" id="JAJJMB010010578">
    <property type="protein sequence ID" value="KAI3907782.1"/>
    <property type="molecule type" value="Genomic_DNA"/>
</dbReference>
<keyword evidence="3" id="KW-1185">Reference proteome</keyword>
<dbReference type="AlphaFoldDB" id="A0AAD4SHL5"/>